<dbReference type="InterPro" id="IPR037522">
    <property type="entry name" value="HD_GYP_dom"/>
</dbReference>
<comment type="caution">
    <text evidence="4">The sequence shown here is derived from an EMBL/GenBank/DDBJ whole genome shotgun (WGS) entry which is preliminary data.</text>
</comment>
<keyword evidence="2" id="KW-0472">Membrane</keyword>
<accession>K6VSK6</accession>
<keyword evidence="5" id="KW-1185">Reference proteome</keyword>
<evidence type="ECO:0000313" key="5">
    <source>
        <dbReference type="Proteomes" id="UP000008495"/>
    </source>
</evidence>
<dbReference type="EMBL" id="BAGZ01000008">
    <property type="protein sequence ID" value="GAB78325.1"/>
    <property type="molecule type" value="Genomic_DNA"/>
</dbReference>
<dbReference type="Pfam" id="PF13487">
    <property type="entry name" value="HD_5"/>
    <property type="match status" value="1"/>
</dbReference>
<feature type="transmembrane region" description="Helical" evidence="2">
    <location>
        <begin position="17"/>
        <end position="34"/>
    </location>
</feature>
<feature type="transmembrane region" description="Helical" evidence="2">
    <location>
        <begin position="112"/>
        <end position="132"/>
    </location>
</feature>
<dbReference type="OrthoDB" id="9802066at2"/>
<dbReference type="CDD" id="cd00077">
    <property type="entry name" value="HDc"/>
    <property type="match status" value="1"/>
</dbReference>
<dbReference type="InterPro" id="IPR003607">
    <property type="entry name" value="HD/PDEase_dom"/>
</dbReference>
<dbReference type="Proteomes" id="UP000008495">
    <property type="component" value="Unassembled WGS sequence"/>
</dbReference>
<feature type="domain" description="HD-GYP" evidence="3">
    <location>
        <begin position="240"/>
        <end position="436"/>
    </location>
</feature>
<keyword evidence="2" id="KW-0812">Transmembrane</keyword>
<dbReference type="AlphaFoldDB" id="K6VSK6"/>
<gene>
    <name evidence="4" type="ORF">AUCHE_08_05720</name>
</gene>
<dbReference type="PROSITE" id="PS51832">
    <property type="entry name" value="HD_GYP"/>
    <property type="match status" value="1"/>
</dbReference>
<dbReference type="eggNOG" id="COG3437">
    <property type="taxonomic scope" value="Bacteria"/>
</dbReference>
<organism evidence="4 5">
    <name type="scientific">Austwickia chelonae NBRC 105200</name>
    <dbReference type="NCBI Taxonomy" id="1184607"/>
    <lineage>
        <taxon>Bacteria</taxon>
        <taxon>Bacillati</taxon>
        <taxon>Actinomycetota</taxon>
        <taxon>Actinomycetes</taxon>
        <taxon>Micrococcales</taxon>
        <taxon>Dermatophilaceae</taxon>
        <taxon>Austwickia</taxon>
    </lineage>
</organism>
<feature type="transmembrane region" description="Helical" evidence="2">
    <location>
        <begin position="74"/>
        <end position="100"/>
    </location>
</feature>
<evidence type="ECO:0000256" key="1">
    <source>
        <dbReference type="SAM" id="MobiDB-lite"/>
    </source>
</evidence>
<protein>
    <recommendedName>
        <fullName evidence="3">HD-GYP domain-containing protein</fullName>
    </recommendedName>
</protein>
<dbReference type="RefSeq" id="WP_006503080.1">
    <property type="nucleotide sequence ID" value="NZ_BAGZ01000008.1"/>
</dbReference>
<keyword evidence="2" id="KW-1133">Transmembrane helix</keyword>
<sequence length="554" mass="58308">MSEPAPTGRSPRPSRGPFAYVLLLALVWWALALYVGTRGAVRLEELPGLLVLALMALISALTRDTPTGAAANSFTTAILLACLVLYGPIAAGVLGVVTAFADRTYGFSIVSAFNGLMMGLMSLAGGITYLTVGGVHDLGPGMAPDLLGWQVALPLFMADLVMCLLNVLVLGGMVVITGGSWRSMLLGSVRGLVPLYLGYGVIAFVFVLLWGAAGVGPLSAVLMAAPLAIVRFVYVQYGDEVRAHARVLTLLTASADSHDGRLAVHARRVDRVCQLIAAHLALGENERQVLTYAAKLHDLGMKGVLCATDTRRGGSGPYTNVRALIPHPVTASEIVREVDFLADAAPIIRAHHERMDGRGYPDGLRGEEIPLLARILAVADAFDALTTTKGVREAIGAADAIAELRLSAGAHLDPEIVEILAQVMRGRSWSLYVDPADEGAWLWDQHTLPAMSDVIADELVDRAPGPVDVNEVSLSSTTDGSPPAPWRSGTALGASRPSPETPDPEVAGADRVDLPGAMSRRRGIGRSANAQKPGALSRTDGPFSVVPGYGKGHR</sequence>
<evidence type="ECO:0000256" key="2">
    <source>
        <dbReference type="SAM" id="Phobius"/>
    </source>
</evidence>
<feature type="region of interest" description="Disordered" evidence="1">
    <location>
        <begin position="466"/>
        <end position="554"/>
    </location>
</feature>
<reference evidence="4 5" key="1">
    <citation type="submission" date="2012-08" db="EMBL/GenBank/DDBJ databases">
        <title>Whole genome shotgun sequence of Austwickia chelonae NBRC 105200.</title>
        <authorList>
            <person name="Yoshida I."/>
            <person name="Hosoyama A."/>
            <person name="Tsuchikane K."/>
            <person name="Katsumata H."/>
            <person name="Ando Y."/>
            <person name="Ohji S."/>
            <person name="Hamada M."/>
            <person name="Tamura T."/>
            <person name="Yamazoe A."/>
            <person name="Yamazaki S."/>
            <person name="Fujita N."/>
        </authorList>
    </citation>
    <scope>NUCLEOTIDE SEQUENCE [LARGE SCALE GENOMIC DNA]</scope>
    <source>
        <strain evidence="4 5">NBRC 105200</strain>
    </source>
</reference>
<dbReference type="PANTHER" id="PTHR45228:SF4">
    <property type="entry name" value="LIPOPROTEIN"/>
    <property type="match status" value="1"/>
</dbReference>
<dbReference type="PANTHER" id="PTHR45228">
    <property type="entry name" value="CYCLIC DI-GMP PHOSPHODIESTERASE TM_0186-RELATED"/>
    <property type="match status" value="1"/>
</dbReference>
<name>K6VSK6_9MICO</name>
<dbReference type="SUPFAM" id="SSF109604">
    <property type="entry name" value="HD-domain/PDEase-like"/>
    <property type="match status" value="1"/>
</dbReference>
<dbReference type="Gene3D" id="1.10.3210.10">
    <property type="entry name" value="Hypothetical protein af1432"/>
    <property type="match status" value="1"/>
</dbReference>
<feature type="transmembrane region" description="Helical" evidence="2">
    <location>
        <begin position="152"/>
        <end position="181"/>
    </location>
</feature>
<dbReference type="STRING" id="100225.SAMN05421595_0842"/>
<feature type="transmembrane region" description="Helical" evidence="2">
    <location>
        <begin position="46"/>
        <end position="62"/>
    </location>
</feature>
<feature type="transmembrane region" description="Helical" evidence="2">
    <location>
        <begin position="193"/>
        <end position="212"/>
    </location>
</feature>
<evidence type="ECO:0000259" key="3">
    <source>
        <dbReference type="PROSITE" id="PS51832"/>
    </source>
</evidence>
<dbReference type="InterPro" id="IPR052020">
    <property type="entry name" value="Cyclic_di-GMP/3'3'-cGAMP_PDE"/>
</dbReference>
<proteinExistence type="predicted"/>
<evidence type="ECO:0000313" key="4">
    <source>
        <dbReference type="EMBL" id="GAB78325.1"/>
    </source>
</evidence>